<dbReference type="Pfam" id="PF00168">
    <property type="entry name" value="C2"/>
    <property type="match status" value="3"/>
</dbReference>
<dbReference type="PANTHER" id="PTHR47264">
    <property type="entry name" value="OS01G0128800 PROTEIN"/>
    <property type="match status" value="1"/>
</dbReference>
<dbReference type="SMART" id="SM00239">
    <property type="entry name" value="C2"/>
    <property type="match status" value="3"/>
</dbReference>
<evidence type="ECO:0000256" key="5">
    <source>
        <dbReference type="ARBA" id="ARBA00023136"/>
    </source>
</evidence>
<proteinExistence type="predicted"/>
<dbReference type="SUPFAM" id="SSF49562">
    <property type="entry name" value="C2 domain (Calcium/lipid-binding domain, CaLB)"/>
    <property type="match status" value="3"/>
</dbReference>
<comment type="subcellular location">
    <subcellularLocation>
        <location evidence="1">Membrane</location>
    </subcellularLocation>
</comment>
<dbReference type="PANTHER" id="PTHR47264:SF3">
    <property type="entry name" value="SYNAPTOTAGMIN-5 ISOFORM X1"/>
    <property type="match status" value="1"/>
</dbReference>
<feature type="compositionally biased region" description="Polar residues" evidence="6">
    <location>
        <begin position="317"/>
        <end position="334"/>
    </location>
</feature>
<feature type="region of interest" description="Disordered" evidence="6">
    <location>
        <begin position="317"/>
        <end position="341"/>
    </location>
</feature>
<name>A0A978VEF7_ZIZJJ</name>
<keyword evidence="3" id="KW-0445">Lipid transport</keyword>
<feature type="domain" description="C2" evidence="7">
    <location>
        <begin position="472"/>
        <end position="589"/>
    </location>
</feature>
<evidence type="ECO:0000313" key="9">
    <source>
        <dbReference type="EMBL" id="KAH7528746.1"/>
    </source>
</evidence>
<reference evidence="9" key="1">
    <citation type="journal article" date="2021" name="Front. Plant Sci.">
        <title>Chromosome-Scale Genome Assembly for Chinese Sour Jujube and Insights Into Its Genome Evolution and Domestication Signature.</title>
        <authorList>
            <person name="Shen L.-Y."/>
            <person name="Luo H."/>
            <person name="Wang X.-L."/>
            <person name="Wang X.-M."/>
            <person name="Qiu X.-J."/>
            <person name="Liu H."/>
            <person name="Zhou S.-S."/>
            <person name="Jia K.-H."/>
            <person name="Nie S."/>
            <person name="Bao Y.-T."/>
            <person name="Zhang R.-G."/>
            <person name="Yun Q.-Z."/>
            <person name="Chai Y.-H."/>
            <person name="Lu J.-Y."/>
            <person name="Li Y."/>
            <person name="Zhao S.-W."/>
            <person name="Mao J.-F."/>
            <person name="Jia S.-G."/>
            <person name="Mao Y.-M."/>
        </authorList>
    </citation>
    <scope>NUCLEOTIDE SEQUENCE</scope>
    <source>
        <strain evidence="9">AT0</strain>
        <tissue evidence="9">Leaf</tissue>
    </source>
</reference>
<keyword evidence="4" id="KW-0446">Lipid-binding</keyword>
<feature type="domain" description="C2" evidence="7">
    <location>
        <begin position="595"/>
        <end position="720"/>
    </location>
</feature>
<dbReference type="GO" id="GO:0008289">
    <property type="term" value="F:lipid binding"/>
    <property type="evidence" value="ECO:0007669"/>
    <property type="project" value="UniProtKB-KW"/>
</dbReference>
<dbReference type="InterPro" id="IPR035892">
    <property type="entry name" value="C2_domain_sf"/>
</dbReference>
<dbReference type="PROSITE" id="PS50004">
    <property type="entry name" value="C2"/>
    <property type="match status" value="2"/>
</dbReference>
<sequence>MWDRVDMSKELDSVGSMGKRKRRGFIEDAMEFFNYVMEEKPFLPYYIPLVLLAWAIERWVFSFSNWVPLVVAVWATIQYGSYQREILVEDLNKKWKRVILNTSPITPVEPCEWLNRMLVEIWPNYLASKLSKRFSSIVQRRLKHIKSRIIEMIELQEFSLGSCPPTLGLQGTRWSTSGDQRIMRIGVDWDANDMSILLLAKVAKPFIGTARIVINSLHIKGDILLMPVLNGRAVLYSFVSVPEVRIGVAFGSGSQSLPATELPGVSSWLVKVFTDTLVKTMVEPRRHCYSLPAVELRKKAVGGIIHVTVLSANKLSKSSLRGSPSRRQQNPSSDKSSEDYSADNDLLTFVEVELGELTRRTNEESGSSPRWDSTFNMVLHGESGTLRFHLYACNPSSVKYDYLASCEIKVKYVTDDSTTFWAIGPNSGVIAKHVDSCGKEVEMVVPFEGDDAGELTVKLVLKEWQFSDGSQSLNNLRVRSLYGSSNFLSKTGRKINVTVVEGKDLYVKDRTRKLDPYVKLQYGKVLQKTRTAHGSDPIWNQKFEFDEIGGDECLTIKCYNQESFSDDNIGSARVNLEGLVEGSVRDVWVPLEKVSSGELRLQIEAVRVEDHEGSRGSTNGSGNGWIELVLIEAKDLVAADLRGTSDPYVRVHYGNLKKRTKVMYRTLNPQWNQTLEFPDDGSQLILYVKDHNALLPTSNIGDCVVEYQRLPPNERSDKWIPLQGVKRGEIHIQITRKVPDLMRKSLDSEPSMTRAYQISGQMKHMMAKFQSLIEEGNLEGLSTTLSELDNLEDVQEEYMVQLETEQMLLLNKIKELGQEILNSSPSISRRQSGN</sequence>
<evidence type="ECO:0000256" key="2">
    <source>
        <dbReference type="ARBA" id="ARBA00022448"/>
    </source>
</evidence>
<dbReference type="AlphaFoldDB" id="A0A978VEF7"/>
<feature type="domain" description="SMP-LTD" evidence="8">
    <location>
        <begin position="107"/>
        <end position="292"/>
    </location>
</feature>
<organism evidence="9 10">
    <name type="scientific">Ziziphus jujuba var. spinosa</name>
    <dbReference type="NCBI Taxonomy" id="714518"/>
    <lineage>
        <taxon>Eukaryota</taxon>
        <taxon>Viridiplantae</taxon>
        <taxon>Streptophyta</taxon>
        <taxon>Embryophyta</taxon>
        <taxon>Tracheophyta</taxon>
        <taxon>Spermatophyta</taxon>
        <taxon>Magnoliopsida</taxon>
        <taxon>eudicotyledons</taxon>
        <taxon>Gunneridae</taxon>
        <taxon>Pentapetalae</taxon>
        <taxon>rosids</taxon>
        <taxon>fabids</taxon>
        <taxon>Rosales</taxon>
        <taxon>Rhamnaceae</taxon>
        <taxon>Paliureae</taxon>
        <taxon>Ziziphus</taxon>
    </lineage>
</organism>
<dbReference type="GO" id="GO:0006869">
    <property type="term" value="P:lipid transport"/>
    <property type="evidence" value="ECO:0007669"/>
    <property type="project" value="UniProtKB-KW"/>
</dbReference>
<evidence type="ECO:0000256" key="6">
    <source>
        <dbReference type="SAM" id="MobiDB-lite"/>
    </source>
</evidence>
<dbReference type="CDD" id="cd00030">
    <property type="entry name" value="C2"/>
    <property type="match status" value="3"/>
</dbReference>
<evidence type="ECO:0000259" key="7">
    <source>
        <dbReference type="PROSITE" id="PS50004"/>
    </source>
</evidence>
<dbReference type="Proteomes" id="UP000813462">
    <property type="component" value="Unassembled WGS sequence"/>
</dbReference>
<keyword evidence="2" id="KW-0813">Transport</keyword>
<comment type="caution">
    <text evidence="9">The sequence shown here is derived from an EMBL/GenBank/DDBJ whole genome shotgun (WGS) entry which is preliminary data.</text>
</comment>
<dbReference type="CDD" id="cd21669">
    <property type="entry name" value="SMP_SF"/>
    <property type="match status" value="1"/>
</dbReference>
<dbReference type="Gene3D" id="2.60.40.150">
    <property type="entry name" value="C2 domain"/>
    <property type="match status" value="3"/>
</dbReference>
<evidence type="ECO:0000256" key="3">
    <source>
        <dbReference type="ARBA" id="ARBA00023055"/>
    </source>
</evidence>
<evidence type="ECO:0000259" key="8">
    <source>
        <dbReference type="PROSITE" id="PS51847"/>
    </source>
</evidence>
<protein>
    <recommendedName>
        <fullName evidence="11">Synaptotagmin-5-like</fullName>
    </recommendedName>
</protein>
<evidence type="ECO:0008006" key="11">
    <source>
        <dbReference type="Google" id="ProtNLM"/>
    </source>
</evidence>
<dbReference type="PROSITE" id="PS51847">
    <property type="entry name" value="SMP"/>
    <property type="match status" value="1"/>
</dbReference>
<dbReference type="InterPro" id="IPR031468">
    <property type="entry name" value="SMP_LBD"/>
</dbReference>
<gene>
    <name evidence="9" type="ORF">FEM48_Zijuj05G0104800</name>
</gene>
<dbReference type="GO" id="GO:0016020">
    <property type="term" value="C:membrane"/>
    <property type="evidence" value="ECO:0007669"/>
    <property type="project" value="UniProtKB-SubCell"/>
</dbReference>
<evidence type="ECO:0000256" key="4">
    <source>
        <dbReference type="ARBA" id="ARBA00023121"/>
    </source>
</evidence>
<evidence type="ECO:0000256" key="1">
    <source>
        <dbReference type="ARBA" id="ARBA00004370"/>
    </source>
</evidence>
<evidence type="ECO:0000313" key="10">
    <source>
        <dbReference type="Proteomes" id="UP000813462"/>
    </source>
</evidence>
<accession>A0A978VEF7</accession>
<dbReference type="EMBL" id="JAEACU010000005">
    <property type="protein sequence ID" value="KAH7528746.1"/>
    <property type="molecule type" value="Genomic_DNA"/>
</dbReference>
<dbReference type="InterPro" id="IPR000008">
    <property type="entry name" value="C2_dom"/>
</dbReference>
<keyword evidence="5" id="KW-0472">Membrane</keyword>